<evidence type="ECO:0000313" key="4">
    <source>
        <dbReference type="EMBL" id="KAI1873658.1"/>
    </source>
</evidence>
<keyword evidence="2" id="KW-0175">Coiled coil</keyword>
<organism evidence="4 5">
    <name type="scientific">Neoarthrinium moseri</name>
    <dbReference type="NCBI Taxonomy" id="1658444"/>
    <lineage>
        <taxon>Eukaryota</taxon>
        <taxon>Fungi</taxon>
        <taxon>Dikarya</taxon>
        <taxon>Ascomycota</taxon>
        <taxon>Pezizomycotina</taxon>
        <taxon>Sordariomycetes</taxon>
        <taxon>Xylariomycetidae</taxon>
        <taxon>Amphisphaeriales</taxon>
        <taxon>Apiosporaceae</taxon>
        <taxon>Neoarthrinium</taxon>
    </lineage>
</organism>
<dbReference type="PANTHER" id="PTHR37543">
    <property type="entry name" value="CCCH ZINC FINGER DNA BINDING PROTEIN (AFU_ORTHOLOGUE AFUA_5G12760)"/>
    <property type="match status" value="1"/>
</dbReference>
<accession>A0A9P9WPV7</accession>
<dbReference type="InterPro" id="IPR000571">
    <property type="entry name" value="Znf_CCCH"/>
</dbReference>
<evidence type="ECO:0000256" key="2">
    <source>
        <dbReference type="SAM" id="Coils"/>
    </source>
</evidence>
<dbReference type="PANTHER" id="PTHR37543:SF1">
    <property type="entry name" value="CCCH ZINC FINGER DNA BINDING PROTEIN (AFU_ORTHOLOGUE AFUA_5G12760)"/>
    <property type="match status" value="1"/>
</dbReference>
<keyword evidence="1" id="KW-0479">Metal-binding</keyword>
<dbReference type="InterPro" id="IPR057683">
    <property type="entry name" value="DUF7923"/>
</dbReference>
<proteinExistence type="predicted"/>
<dbReference type="PROSITE" id="PS50103">
    <property type="entry name" value="ZF_C3H1"/>
    <property type="match status" value="1"/>
</dbReference>
<dbReference type="EMBL" id="JAFIMR010000010">
    <property type="protein sequence ID" value="KAI1873658.1"/>
    <property type="molecule type" value="Genomic_DNA"/>
</dbReference>
<evidence type="ECO:0000313" key="5">
    <source>
        <dbReference type="Proteomes" id="UP000829685"/>
    </source>
</evidence>
<feature type="domain" description="C3H1-type" evidence="3">
    <location>
        <begin position="365"/>
        <end position="393"/>
    </location>
</feature>
<sequence length="462" mass="51338">MDFIPRYREYQASRDQTEKLVKDLMIFGERIESTYRQENQTLIQRLQNTQFDYEDSVNSRRELQARIKDLESQLSFLTQDNTILQHRNPYVLVLIDGDGLIFKDHLIKQGLEGGKKAAYALRQAVLAQCTNAHDTEVVAKIVANLGGLAKAMRRDACVDSEIDLKEFMLGFTQAKASFDFIDVGYGKERADSKIRETASFNLRNYNCKQILLGVSHDAGYAPYLDEILRDESARQRVTVLEGVPTVKEIEATGVSIIGFDEIFRAEKLLDRITTTTIATPSMSTASTPSISAAPISYATITQKASPPPQLTLPLAPKAPAAAKATSTAIRTTGKPALPAWNPGARGLDPPIPLSQNVLDQVKKRKDSDKLCNNHYLRGPCSKGDSCCFEHDYRPNQEEIRAIQFLARLNPCTNGQDCDVDNCIYGHHCPSVVNGVCTHPYCKFHSHEHPPGTKLKGGKKAPE</sequence>
<name>A0A9P9WPV7_9PEZI</name>
<protein>
    <recommendedName>
        <fullName evidence="3">C3H1-type domain-containing protein</fullName>
    </recommendedName>
</protein>
<dbReference type="GO" id="GO:0008270">
    <property type="term" value="F:zinc ion binding"/>
    <property type="evidence" value="ECO:0007669"/>
    <property type="project" value="UniProtKB-KW"/>
</dbReference>
<dbReference type="Pfam" id="PF25540">
    <property type="entry name" value="DUF7923"/>
    <property type="match status" value="1"/>
</dbReference>
<evidence type="ECO:0000256" key="1">
    <source>
        <dbReference type="PROSITE-ProRule" id="PRU00723"/>
    </source>
</evidence>
<evidence type="ECO:0000259" key="3">
    <source>
        <dbReference type="PROSITE" id="PS50103"/>
    </source>
</evidence>
<reference evidence="4" key="1">
    <citation type="submission" date="2021-03" db="EMBL/GenBank/DDBJ databases">
        <title>Revisited historic fungal species revealed as producer of novel bioactive compounds through whole genome sequencing and comparative genomics.</title>
        <authorList>
            <person name="Vignolle G.A."/>
            <person name="Hochenegger N."/>
            <person name="Mach R.L."/>
            <person name="Mach-Aigner A.R."/>
            <person name="Javad Rahimi M."/>
            <person name="Salim K.A."/>
            <person name="Chan C.M."/>
            <person name="Lim L.B.L."/>
            <person name="Cai F."/>
            <person name="Druzhinina I.S."/>
            <person name="U'Ren J.M."/>
            <person name="Derntl C."/>
        </authorList>
    </citation>
    <scope>NUCLEOTIDE SEQUENCE</scope>
    <source>
        <strain evidence="4">TUCIM 5799</strain>
    </source>
</reference>
<gene>
    <name evidence="4" type="ORF">JX265_005280</name>
</gene>
<feature type="zinc finger region" description="C3H1-type" evidence="1">
    <location>
        <begin position="365"/>
        <end position="393"/>
    </location>
</feature>
<dbReference type="Pfam" id="PF25542">
    <property type="entry name" value="zf-CCCH_12"/>
    <property type="match status" value="1"/>
</dbReference>
<keyword evidence="5" id="KW-1185">Reference proteome</keyword>
<feature type="coiled-coil region" evidence="2">
    <location>
        <begin position="53"/>
        <end position="87"/>
    </location>
</feature>
<keyword evidence="1" id="KW-0862">Zinc</keyword>
<keyword evidence="1" id="KW-0863">Zinc-finger</keyword>
<dbReference type="Pfam" id="PF25543">
    <property type="entry name" value="zf-CCCH_tandem"/>
    <property type="match status" value="1"/>
</dbReference>
<comment type="caution">
    <text evidence="4">The sequence shown here is derived from an EMBL/GenBank/DDBJ whole genome shotgun (WGS) entry which is preliminary data.</text>
</comment>
<dbReference type="InterPro" id="IPR057654">
    <property type="entry name" value="Znf-CCCH_tandem"/>
</dbReference>
<dbReference type="Proteomes" id="UP000829685">
    <property type="component" value="Unassembled WGS sequence"/>
</dbReference>
<dbReference type="AlphaFoldDB" id="A0A9P9WPV7"/>